<evidence type="ECO:0000313" key="2">
    <source>
        <dbReference type="EMBL" id="ELU00439.1"/>
    </source>
</evidence>
<reference evidence="2 4" key="2">
    <citation type="journal article" date="2013" name="Nature">
        <title>Insights into bilaterian evolution from three spiralian genomes.</title>
        <authorList>
            <person name="Simakov O."/>
            <person name="Marletaz F."/>
            <person name="Cho S.J."/>
            <person name="Edsinger-Gonzales E."/>
            <person name="Havlak P."/>
            <person name="Hellsten U."/>
            <person name="Kuo D.H."/>
            <person name="Larsson T."/>
            <person name="Lv J."/>
            <person name="Arendt D."/>
            <person name="Savage R."/>
            <person name="Osoegawa K."/>
            <person name="de Jong P."/>
            <person name="Grimwood J."/>
            <person name="Chapman J.A."/>
            <person name="Shapiro H."/>
            <person name="Aerts A."/>
            <person name="Otillar R.P."/>
            <person name="Terry A.Y."/>
            <person name="Boore J.L."/>
            <person name="Grigoriev I.V."/>
            <person name="Lindberg D.R."/>
            <person name="Seaver E.C."/>
            <person name="Weisblat D.A."/>
            <person name="Putnam N.H."/>
            <person name="Rokhsar D.S."/>
        </authorList>
    </citation>
    <scope>NUCLEOTIDE SEQUENCE</scope>
    <source>
        <strain evidence="2 4">I ESC-2004</strain>
    </source>
</reference>
<dbReference type="Proteomes" id="UP000014760">
    <property type="component" value="Unassembled WGS sequence"/>
</dbReference>
<dbReference type="OMA" id="QIGMKCT"/>
<proteinExistence type="predicted"/>
<dbReference type="Pfam" id="PF13287">
    <property type="entry name" value="Fn3_assoc"/>
    <property type="match status" value="1"/>
</dbReference>
<dbReference type="InterPro" id="IPR026876">
    <property type="entry name" value="Fn3_assoc_repeat"/>
</dbReference>
<reference evidence="4" key="1">
    <citation type="submission" date="2012-12" db="EMBL/GenBank/DDBJ databases">
        <authorList>
            <person name="Hellsten U."/>
            <person name="Grimwood J."/>
            <person name="Chapman J.A."/>
            <person name="Shapiro H."/>
            <person name="Aerts A."/>
            <person name="Otillar R.P."/>
            <person name="Terry A.Y."/>
            <person name="Boore J.L."/>
            <person name="Simakov O."/>
            <person name="Marletaz F."/>
            <person name="Cho S.-J."/>
            <person name="Edsinger-Gonzales E."/>
            <person name="Havlak P."/>
            <person name="Kuo D.-H."/>
            <person name="Larsson T."/>
            <person name="Lv J."/>
            <person name="Arendt D."/>
            <person name="Savage R."/>
            <person name="Osoegawa K."/>
            <person name="de Jong P."/>
            <person name="Lindberg D.R."/>
            <person name="Seaver E.C."/>
            <person name="Weisblat D.A."/>
            <person name="Putnam N.H."/>
            <person name="Grigoriev I.V."/>
            <person name="Rokhsar D.S."/>
        </authorList>
    </citation>
    <scope>NUCLEOTIDE SEQUENCE</scope>
    <source>
        <strain evidence="4">I ESC-2004</strain>
    </source>
</reference>
<dbReference type="EnsemblMetazoa" id="CapteT123741">
    <property type="protein sequence ID" value="CapteP123741"/>
    <property type="gene ID" value="CapteG123741"/>
</dbReference>
<dbReference type="PANTHER" id="PTHR16058:SF4">
    <property type="entry name" value="DOUBLE ZINC RIBBON AND ANKYRIN REPEAT-CONTAINING PROTEIN 1"/>
    <property type="match status" value="1"/>
</dbReference>
<reference evidence="3" key="3">
    <citation type="submission" date="2015-06" db="UniProtKB">
        <authorList>
            <consortium name="EnsemblMetazoa"/>
        </authorList>
    </citation>
    <scope>IDENTIFICATION</scope>
</reference>
<dbReference type="AlphaFoldDB" id="R7U3B2"/>
<dbReference type="STRING" id="283909.R7U3B2"/>
<evidence type="ECO:0000313" key="4">
    <source>
        <dbReference type="Proteomes" id="UP000014760"/>
    </source>
</evidence>
<accession>R7U3B2</accession>
<feature type="region of interest" description="Disordered" evidence="1">
    <location>
        <begin position="1"/>
        <end position="23"/>
    </location>
</feature>
<evidence type="ECO:0000313" key="3">
    <source>
        <dbReference type="EnsemblMetazoa" id="CapteP123741"/>
    </source>
</evidence>
<dbReference type="OrthoDB" id="10033229at2759"/>
<name>R7U3B2_CAPTE</name>
<sequence>MPSAGAIIPPTITPLRQQIPGRPANHINSSTYIELETDTPECKIYFSTDGSKPNPFQLKVGGRETTFKYKGSFSLKPGKRTIKVVAVSRCVFSLDGA</sequence>
<dbReference type="EMBL" id="KB305999">
    <property type="protein sequence ID" value="ELU00439.1"/>
    <property type="molecule type" value="Genomic_DNA"/>
</dbReference>
<evidence type="ECO:0000256" key="1">
    <source>
        <dbReference type="SAM" id="MobiDB-lite"/>
    </source>
</evidence>
<dbReference type="InterPro" id="IPR052481">
    <property type="entry name" value="DZAN1"/>
</dbReference>
<dbReference type="HOGENOM" id="CLU_183228_0_0_1"/>
<dbReference type="EMBL" id="AMQN01009691">
    <property type="status" value="NOT_ANNOTATED_CDS"/>
    <property type="molecule type" value="Genomic_DNA"/>
</dbReference>
<gene>
    <name evidence="2" type="ORF">CAPTEDRAFT_123741</name>
</gene>
<protein>
    <submittedName>
        <fullName evidence="2 3">Uncharacterized protein</fullName>
    </submittedName>
</protein>
<dbReference type="PANTHER" id="PTHR16058">
    <property type="entry name" value="DOUBLE ZINC RIBBON AND ANKYRIN REPEAT-CONTAINING PROTEIN 1"/>
    <property type="match status" value="1"/>
</dbReference>
<keyword evidence="4" id="KW-1185">Reference proteome</keyword>
<organism evidence="2">
    <name type="scientific">Capitella teleta</name>
    <name type="common">Polychaete worm</name>
    <dbReference type="NCBI Taxonomy" id="283909"/>
    <lineage>
        <taxon>Eukaryota</taxon>
        <taxon>Metazoa</taxon>
        <taxon>Spiralia</taxon>
        <taxon>Lophotrochozoa</taxon>
        <taxon>Annelida</taxon>
        <taxon>Polychaeta</taxon>
        <taxon>Sedentaria</taxon>
        <taxon>Scolecida</taxon>
        <taxon>Capitellidae</taxon>
        <taxon>Capitella</taxon>
    </lineage>
</organism>